<dbReference type="InterPro" id="IPR020472">
    <property type="entry name" value="WD40_PAC1"/>
</dbReference>
<protein>
    <submittedName>
        <fullName evidence="14">Uncharacterized protein</fullName>
    </submittedName>
</protein>
<evidence type="ECO:0000256" key="3">
    <source>
        <dbReference type="ARBA" id="ARBA00007830"/>
    </source>
</evidence>
<dbReference type="EMBL" id="CAQQ02191497">
    <property type="status" value="NOT_ANNOTATED_CDS"/>
    <property type="molecule type" value="Genomic_DNA"/>
</dbReference>
<dbReference type="PANTHER" id="PTHR10971">
    <property type="entry name" value="MRNA EXPORT FACTOR AND BUB3"/>
    <property type="match status" value="1"/>
</dbReference>
<dbReference type="InterPro" id="IPR019775">
    <property type="entry name" value="WD40_repeat_CS"/>
</dbReference>
<keyword evidence="8" id="KW-0677">Repeat</keyword>
<keyword evidence="10" id="KW-0539">Nucleus</keyword>
<evidence type="ECO:0000256" key="13">
    <source>
        <dbReference type="SAM" id="MobiDB-lite"/>
    </source>
</evidence>
<dbReference type="GO" id="GO:0005737">
    <property type="term" value="C:cytoplasm"/>
    <property type="evidence" value="ECO:0007669"/>
    <property type="project" value="UniProtKB-SubCell"/>
</dbReference>
<proteinExistence type="inferred from homology"/>
<reference evidence="15" key="1">
    <citation type="submission" date="2013-02" db="EMBL/GenBank/DDBJ databases">
        <authorList>
            <person name="Hughes D."/>
        </authorList>
    </citation>
    <scope>NUCLEOTIDE SEQUENCE</scope>
    <source>
        <strain>Durham</strain>
        <strain evidence="15">NC isolate 2 -- Noor lab</strain>
    </source>
</reference>
<evidence type="ECO:0000256" key="8">
    <source>
        <dbReference type="ARBA" id="ARBA00022737"/>
    </source>
</evidence>
<dbReference type="AlphaFoldDB" id="T1H0D9"/>
<dbReference type="InterPro" id="IPR001680">
    <property type="entry name" value="WD40_rpt"/>
</dbReference>
<evidence type="ECO:0000313" key="15">
    <source>
        <dbReference type="Proteomes" id="UP000015102"/>
    </source>
</evidence>
<feature type="repeat" description="WD" evidence="12">
    <location>
        <begin position="30"/>
        <end position="74"/>
    </location>
</feature>
<comment type="subcellular location">
    <subcellularLocation>
        <location evidence="2">Cytoplasm</location>
    </subcellularLocation>
    <subcellularLocation>
        <location evidence="1">Nucleus</location>
    </subcellularLocation>
</comment>
<evidence type="ECO:0000256" key="7">
    <source>
        <dbReference type="ARBA" id="ARBA00022618"/>
    </source>
</evidence>
<evidence type="ECO:0000256" key="9">
    <source>
        <dbReference type="ARBA" id="ARBA00022776"/>
    </source>
</evidence>
<evidence type="ECO:0000256" key="1">
    <source>
        <dbReference type="ARBA" id="ARBA00004123"/>
    </source>
</evidence>
<dbReference type="PROSITE" id="PS50082">
    <property type="entry name" value="WD_REPEATS_2"/>
    <property type="match status" value="3"/>
</dbReference>
<keyword evidence="11" id="KW-0131">Cell cycle</keyword>
<dbReference type="EMBL" id="CAQQ02191498">
    <property type="status" value="NOT_ANNOTATED_CDS"/>
    <property type="molecule type" value="Genomic_DNA"/>
</dbReference>
<dbReference type="PROSITE" id="PS00678">
    <property type="entry name" value="WD_REPEATS_1"/>
    <property type="match status" value="1"/>
</dbReference>
<keyword evidence="6 12" id="KW-0853">WD repeat</keyword>
<evidence type="ECO:0000256" key="11">
    <source>
        <dbReference type="ARBA" id="ARBA00023306"/>
    </source>
</evidence>
<name>T1H0D9_MEGSC</name>
<comment type="similarity">
    <text evidence="3">Belongs to the WD repeat rae1 family.</text>
</comment>
<dbReference type="Proteomes" id="UP000015102">
    <property type="component" value="Unassembled WGS sequence"/>
</dbReference>
<dbReference type="InterPro" id="IPR036322">
    <property type="entry name" value="WD40_repeat_dom_sf"/>
</dbReference>
<evidence type="ECO:0000256" key="2">
    <source>
        <dbReference type="ARBA" id="ARBA00004496"/>
    </source>
</evidence>
<evidence type="ECO:0000256" key="10">
    <source>
        <dbReference type="ARBA" id="ARBA00023242"/>
    </source>
</evidence>
<dbReference type="EnsemblMetazoa" id="MESCA009614-RA">
    <property type="protein sequence ID" value="MESCA009614-PA"/>
    <property type="gene ID" value="MESCA009614"/>
</dbReference>
<keyword evidence="4" id="KW-0813">Transport</keyword>
<feature type="repeat" description="WD" evidence="12">
    <location>
        <begin position="268"/>
        <end position="302"/>
    </location>
</feature>
<reference evidence="14" key="2">
    <citation type="submission" date="2015-06" db="UniProtKB">
        <authorList>
            <consortium name="EnsemblMetazoa"/>
        </authorList>
    </citation>
    <scope>IDENTIFICATION</scope>
</reference>
<dbReference type="SUPFAM" id="SSF50978">
    <property type="entry name" value="WD40 repeat-like"/>
    <property type="match status" value="1"/>
</dbReference>
<dbReference type="FunFam" id="2.130.10.10:FF:000084">
    <property type="entry name" value="mRNA export factor"/>
    <property type="match status" value="1"/>
</dbReference>
<keyword evidence="5" id="KW-0963">Cytoplasm</keyword>
<dbReference type="Pfam" id="PF00400">
    <property type="entry name" value="WD40"/>
    <property type="match status" value="4"/>
</dbReference>
<feature type="region of interest" description="Disordered" evidence="13">
    <location>
        <begin position="1"/>
        <end position="26"/>
    </location>
</feature>
<dbReference type="HOGENOM" id="CLU_038526_1_0_1"/>
<dbReference type="GO" id="GO:0051301">
    <property type="term" value="P:cell division"/>
    <property type="evidence" value="ECO:0007669"/>
    <property type="project" value="UniProtKB-KW"/>
</dbReference>
<accession>T1H0D9</accession>
<sequence length="359" mass="39982">MFGSNLGNTFGSTSAATTTTPNPMKDIEVTSAPEDTVSALEFSPPTLQQNFLIAGGWDNSIRCWEVDQNGKTIPKSMKQAGGPILDACWIDDGSKVFFSSCDKQAKCWDLASDQVVQVAQHEGPIKTCHWIKGNNYSCLMTGSWDKTLKFWDTRSPNPLLVINLPERCYCADVDFPMAVVGTAGRGLIVYQLDTNPKEYKRQESPLKYQHRTISIFRDKAKAPTGYALGSIEGRVAIQYINPINPKDNFTFKCHRVSPSNSYQDIYAVNDISFHPVFGTLATVGSDGTFSFWDKDQRTKLKSSETLSQSITKCAFNSNGQIFAYAIGYDWSKGHEHYNPAKKPAIFLRACMKELEPRST</sequence>
<dbReference type="GO" id="GO:0005635">
    <property type="term" value="C:nuclear envelope"/>
    <property type="evidence" value="ECO:0007669"/>
    <property type="project" value="UniProtKB-ARBA"/>
</dbReference>
<evidence type="ECO:0000256" key="4">
    <source>
        <dbReference type="ARBA" id="ARBA00022448"/>
    </source>
</evidence>
<keyword evidence="7" id="KW-0132">Cell division</keyword>
<keyword evidence="9" id="KW-0498">Mitosis</keyword>
<dbReference type="SMART" id="SM00320">
    <property type="entry name" value="WD40"/>
    <property type="match status" value="4"/>
</dbReference>
<feature type="repeat" description="WD" evidence="12">
    <location>
        <begin position="139"/>
        <end position="161"/>
    </location>
</feature>
<evidence type="ECO:0000256" key="6">
    <source>
        <dbReference type="ARBA" id="ARBA00022574"/>
    </source>
</evidence>
<evidence type="ECO:0000313" key="14">
    <source>
        <dbReference type="EnsemblMetazoa" id="MESCA009614-PA"/>
    </source>
</evidence>
<dbReference type="Gene3D" id="2.130.10.10">
    <property type="entry name" value="YVTN repeat-like/Quinoprotein amine dehydrogenase"/>
    <property type="match status" value="1"/>
</dbReference>
<keyword evidence="15" id="KW-1185">Reference proteome</keyword>
<evidence type="ECO:0000256" key="5">
    <source>
        <dbReference type="ARBA" id="ARBA00022490"/>
    </source>
</evidence>
<organism evidence="14 15">
    <name type="scientific">Megaselia scalaris</name>
    <name type="common">Humpbacked fly</name>
    <name type="synonym">Phora scalaris</name>
    <dbReference type="NCBI Taxonomy" id="36166"/>
    <lineage>
        <taxon>Eukaryota</taxon>
        <taxon>Metazoa</taxon>
        <taxon>Ecdysozoa</taxon>
        <taxon>Arthropoda</taxon>
        <taxon>Hexapoda</taxon>
        <taxon>Insecta</taxon>
        <taxon>Pterygota</taxon>
        <taxon>Neoptera</taxon>
        <taxon>Endopterygota</taxon>
        <taxon>Diptera</taxon>
        <taxon>Brachycera</taxon>
        <taxon>Muscomorpha</taxon>
        <taxon>Platypezoidea</taxon>
        <taxon>Phoridae</taxon>
        <taxon>Megaseliini</taxon>
        <taxon>Megaselia</taxon>
    </lineage>
</organism>
<dbReference type="STRING" id="36166.T1H0D9"/>
<dbReference type="PRINTS" id="PR00320">
    <property type="entry name" value="GPROTEINBRPT"/>
</dbReference>
<evidence type="ECO:0000256" key="12">
    <source>
        <dbReference type="PROSITE-ProRule" id="PRU00221"/>
    </source>
</evidence>
<dbReference type="InterPro" id="IPR015943">
    <property type="entry name" value="WD40/YVTN_repeat-like_dom_sf"/>
</dbReference>
<feature type="compositionally biased region" description="Low complexity" evidence="13">
    <location>
        <begin position="7"/>
        <end position="23"/>
    </location>
</feature>
<dbReference type="OMA" id="EAMDQSI"/>